<dbReference type="Proteomes" id="UP000075680">
    <property type="component" value="Unassembled WGS sequence"/>
</dbReference>
<dbReference type="InterPro" id="IPR036866">
    <property type="entry name" value="RibonucZ/Hydroxyglut_hydro"/>
</dbReference>
<dbReference type="PATRIC" id="fig|52133.18.peg.289"/>
<reference evidence="1 2" key="1">
    <citation type="journal article" date="2016" name="Sci. Rep.">
        <title>Genomic and phenotypic characterization of the species Acinetobacter venetianus.</title>
        <authorList>
            <person name="Fondi M."/>
            <person name="Maida I."/>
            <person name="Perrin E."/>
            <person name="Orlandini V."/>
            <person name="La Torre L."/>
            <person name="Bosi E."/>
            <person name="Negroni A."/>
            <person name="Zanaroli G."/>
            <person name="Fava F."/>
            <person name="Decorosi F."/>
            <person name="Giovannetti L."/>
            <person name="Viti C."/>
            <person name="Vaneechoutte M."/>
            <person name="Dijkshoorn L."/>
            <person name="Fani R."/>
        </authorList>
    </citation>
    <scope>NUCLEOTIDE SEQUENCE [LARGE SCALE GENOMIC DNA]</scope>
    <source>
        <strain evidence="1 2">LUH5627</strain>
    </source>
</reference>
<gene>
    <name evidence="1" type="ORF">AVENLUH5627_00279</name>
</gene>
<dbReference type="Gene3D" id="3.60.15.10">
    <property type="entry name" value="Ribonuclease Z/Hydroxyacylglutathione hydrolase-like"/>
    <property type="match status" value="1"/>
</dbReference>
<comment type="caution">
    <text evidence="1">The sequence shown here is derived from an EMBL/GenBank/DDBJ whole genome shotgun (WGS) entry which is preliminary data.</text>
</comment>
<dbReference type="AlphaFoldDB" id="A0A150I2J0"/>
<organism evidence="1 2">
    <name type="scientific">Acinetobacter venetianus</name>
    <dbReference type="NCBI Taxonomy" id="52133"/>
    <lineage>
        <taxon>Bacteria</taxon>
        <taxon>Pseudomonadati</taxon>
        <taxon>Pseudomonadota</taxon>
        <taxon>Gammaproteobacteria</taxon>
        <taxon>Moraxellales</taxon>
        <taxon>Moraxellaceae</taxon>
        <taxon>Acinetobacter</taxon>
    </lineage>
</organism>
<dbReference type="RefSeq" id="WP_061517925.1">
    <property type="nucleotide sequence ID" value="NZ_JRUE01000036.1"/>
</dbReference>
<dbReference type="EMBL" id="JRUE01000036">
    <property type="protein sequence ID" value="KXZ73986.1"/>
    <property type="molecule type" value="Genomic_DNA"/>
</dbReference>
<proteinExistence type="predicted"/>
<accession>A0A150I2J0</accession>
<evidence type="ECO:0000313" key="1">
    <source>
        <dbReference type="EMBL" id="KXZ73986.1"/>
    </source>
</evidence>
<name>A0A150I2J0_9GAMM</name>
<sequence length="240" mass="27834">MIKNYAPIYPHDPIVEIFENIYLLRGSIKLGLGLLMNRNMIILKQGNELTLINAVRMSESELKKLDSLGQVWHVIRLGDFHGLDDQFYIDRYQAQLWSQAQHVNYPKLIPHQMIQAEIHPPITNSEFFIFEQATCPEAILFIKDRKLLITADSIQHWGDWKYFGFLSKIIIYLMGFRLGLFIGGPWLKRVTPKSKSLKNDFERLLELDFQHLVAAHGTVIENLAKEKLVNVVKKQFSGQS</sequence>
<protein>
    <submittedName>
        <fullName evidence="1">Uncharacterized protein</fullName>
    </submittedName>
</protein>
<evidence type="ECO:0000313" key="2">
    <source>
        <dbReference type="Proteomes" id="UP000075680"/>
    </source>
</evidence>
<dbReference type="SUPFAM" id="SSF56281">
    <property type="entry name" value="Metallo-hydrolase/oxidoreductase"/>
    <property type="match status" value="1"/>
</dbReference>